<evidence type="ECO:0000313" key="2">
    <source>
        <dbReference type="Proteomes" id="UP000230002"/>
    </source>
</evidence>
<keyword evidence="2" id="KW-1185">Reference proteome</keyword>
<evidence type="ECO:0008006" key="3">
    <source>
        <dbReference type="Google" id="ProtNLM"/>
    </source>
</evidence>
<dbReference type="InterPro" id="IPR032675">
    <property type="entry name" value="LRR_dom_sf"/>
</dbReference>
<sequence>MPSLPPELWSLVINLLRHRDQIKCLSVSKMHHDIAFSSVFSHVRVTFGLWIWRPMMSDRARVHPSSNEQECMTRRNYTTLDVLRAISSRPDLAEVITRFTVYACDLEDSGNSTEQLENLRAALEVLPNLQVFHWYGQRPEPSSAVFNALEAQSATTLTEIRLPMLEKYYMRALPPQLYHFPNLRSLSMIKQASWNGPGHNIYEIVTTLVDVRTEILAHLSISGDVRQWRRESFSGLRELELIFTMVFGLGGFADVLRDCPSLTSLTLLPVDIADPADIFPAFGAHPHALPGLTAFKYLKQAEAEPPTTPEHVAALCEFLKNKRHLRQLDVALQAEDREDDPLFELLRELPALEVLGFDFTRADWTPSDDIAFFERVIPARLSALRVGQLVLVHEPDLCASYRAEWLKLFKSRTSLRYLHIFESFIEPPETETALRLRQLPIEELPASLELYGYGLYMHPVVREPLDAGSNSDAPRATFGPCWPLEKVVFRTKEDFECPDWEWLLRWHDYPGLDMLRPSVLPNGPPLMLNPDIPLLHGSSS</sequence>
<accession>A0A2G8RXW8</accession>
<dbReference type="SUPFAM" id="SSF52047">
    <property type="entry name" value="RNI-like"/>
    <property type="match status" value="1"/>
</dbReference>
<dbReference type="Gene3D" id="3.80.10.10">
    <property type="entry name" value="Ribonuclease Inhibitor"/>
    <property type="match status" value="2"/>
</dbReference>
<gene>
    <name evidence="1" type="ORF">GSI_12108</name>
</gene>
<protein>
    <recommendedName>
        <fullName evidence="3">F-box domain-containing protein</fullName>
    </recommendedName>
</protein>
<dbReference type="OrthoDB" id="3238099at2759"/>
<dbReference type="EMBL" id="AYKW01000045">
    <property type="protein sequence ID" value="PIL26352.1"/>
    <property type="molecule type" value="Genomic_DNA"/>
</dbReference>
<evidence type="ECO:0000313" key="1">
    <source>
        <dbReference type="EMBL" id="PIL26352.1"/>
    </source>
</evidence>
<dbReference type="Proteomes" id="UP000230002">
    <property type="component" value="Unassembled WGS sequence"/>
</dbReference>
<dbReference type="AlphaFoldDB" id="A0A2G8RXW8"/>
<reference evidence="1 2" key="1">
    <citation type="journal article" date="2015" name="Sci. Rep.">
        <title>Chromosome-level genome map provides insights into diverse defense mechanisms in the medicinal fungus Ganoderma sinense.</title>
        <authorList>
            <person name="Zhu Y."/>
            <person name="Xu J."/>
            <person name="Sun C."/>
            <person name="Zhou S."/>
            <person name="Xu H."/>
            <person name="Nelson D.R."/>
            <person name="Qian J."/>
            <person name="Song J."/>
            <person name="Luo H."/>
            <person name="Xiang L."/>
            <person name="Li Y."/>
            <person name="Xu Z."/>
            <person name="Ji A."/>
            <person name="Wang L."/>
            <person name="Lu S."/>
            <person name="Hayward A."/>
            <person name="Sun W."/>
            <person name="Li X."/>
            <person name="Schwartz D.C."/>
            <person name="Wang Y."/>
            <person name="Chen S."/>
        </authorList>
    </citation>
    <scope>NUCLEOTIDE SEQUENCE [LARGE SCALE GENOMIC DNA]</scope>
    <source>
        <strain evidence="1 2">ZZ0214-1</strain>
    </source>
</reference>
<organism evidence="1 2">
    <name type="scientific">Ganoderma sinense ZZ0214-1</name>
    <dbReference type="NCBI Taxonomy" id="1077348"/>
    <lineage>
        <taxon>Eukaryota</taxon>
        <taxon>Fungi</taxon>
        <taxon>Dikarya</taxon>
        <taxon>Basidiomycota</taxon>
        <taxon>Agaricomycotina</taxon>
        <taxon>Agaricomycetes</taxon>
        <taxon>Polyporales</taxon>
        <taxon>Polyporaceae</taxon>
        <taxon>Ganoderma</taxon>
    </lineage>
</organism>
<name>A0A2G8RXW8_9APHY</name>
<comment type="caution">
    <text evidence="1">The sequence shown here is derived from an EMBL/GenBank/DDBJ whole genome shotgun (WGS) entry which is preliminary data.</text>
</comment>
<proteinExistence type="predicted"/>